<protein>
    <submittedName>
        <fullName evidence="1">Uncharacterized protein</fullName>
    </submittedName>
</protein>
<dbReference type="EMBL" id="CADIJZ010000006">
    <property type="protein sequence ID" value="CAB3668025.1"/>
    <property type="molecule type" value="Genomic_DNA"/>
</dbReference>
<proteinExistence type="predicted"/>
<dbReference type="AlphaFoldDB" id="A0A6J5AHD5"/>
<dbReference type="Proteomes" id="UP000494205">
    <property type="component" value="Unassembled WGS sequence"/>
</dbReference>
<accession>A0A6J5AHD5</accession>
<evidence type="ECO:0000313" key="2">
    <source>
        <dbReference type="Proteomes" id="UP000494205"/>
    </source>
</evidence>
<dbReference type="Gene3D" id="3.40.50.2000">
    <property type="entry name" value="Glycogen Phosphorylase B"/>
    <property type="match status" value="1"/>
</dbReference>
<dbReference type="Pfam" id="PF13692">
    <property type="entry name" value="Glyco_trans_1_4"/>
    <property type="match status" value="1"/>
</dbReference>
<gene>
    <name evidence="1" type="ORF">LMG27174_01993</name>
</gene>
<dbReference type="SUPFAM" id="SSF53756">
    <property type="entry name" value="UDP-Glycosyltransferase/glycogen phosphorylase"/>
    <property type="match status" value="1"/>
</dbReference>
<evidence type="ECO:0000313" key="1">
    <source>
        <dbReference type="EMBL" id="CAB3668025.1"/>
    </source>
</evidence>
<reference evidence="1 2" key="1">
    <citation type="submission" date="2020-04" db="EMBL/GenBank/DDBJ databases">
        <authorList>
            <person name="De Canck E."/>
        </authorList>
    </citation>
    <scope>NUCLEOTIDE SEQUENCE [LARGE SCALE GENOMIC DNA]</scope>
    <source>
        <strain evidence="1 2">LMG 27174</strain>
    </source>
</reference>
<name>A0A6J5AHD5_9BURK</name>
<dbReference type="GO" id="GO:0016757">
    <property type="term" value="F:glycosyltransferase activity"/>
    <property type="evidence" value="ECO:0007669"/>
    <property type="project" value="InterPro"/>
</dbReference>
<sequence length="78" mass="8136">MHFVGFQDDVSAWIEAMDLILQTSTEPEPFGRVIVEGMAAGGPVIAAAAGAPAFAQQAHLDASGVFSGSGICREGWMR</sequence>
<organism evidence="1 2">
    <name type="scientific">Paraburkholderia rhynchosiae</name>
    <dbReference type="NCBI Taxonomy" id="487049"/>
    <lineage>
        <taxon>Bacteria</taxon>
        <taxon>Pseudomonadati</taxon>
        <taxon>Pseudomonadota</taxon>
        <taxon>Betaproteobacteria</taxon>
        <taxon>Burkholderiales</taxon>
        <taxon>Burkholderiaceae</taxon>
        <taxon>Paraburkholderia</taxon>
    </lineage>
</organism>